<protein>
    <submittedName>
        <fullName evidence="2">Putative secreted protein</fullName>
    </submittedName>
</protein>
<dbReference type="AlphaFoldDB" id="A0A023G461"/>
<organism evidence="2">
    <name type="scientific">Amblyomma triste</name>
    <name type="common">Neotropical tick</name>
    <dbReference type="NCBI Taxonomy" id="251400"/>
    <lineage>
        <taxon>Eukaryota</taxon>
        <taxon>Metazoa</taxon>
        <taxon>Ecdysozoa</taxon>
        <taxon>Arthropoda</taxon>
        <taxon>Chelicerata</taxon>
        <taxon>Arachnida</taxon>
        <taxon>Acari</taxon>
        <taxon>Parasitiformes</taxon>
        <taxon>Ixodida</taxon>
        <taxon>Ixodoidea</taxon>
        <taxon>Ixodidae</taxon>
        <taxon>Amblyomminae</taxon>
        <taxon>Amblyomma</taxon>
    </lineage>
</organism>
<name>A0A023G461_AMBTT</name>
<evidence type="ECO:0000313" key="2">
    <source>
        <dbReference type="EMBL" id="JAC28532.1"/>
    </source>
</evidence>
<evidence type="ECO:0000256" key="1">
    <source>
        <dbReference type="SAM" id="Phobius"/>
    </source>
</evidence>
<keyword evidence="1" id="KW-0472">Membrane</keyword>
<keyword evidence="1" id="KW-1133">Transmembrane helix</keyword>
<sequence>ETPTTPLVPGQRLLRGTLLSFIMKTFLWLTFLSLLVVAYGASIAPQVRMQKPVLSKEDEAAVMLKTGKSLESVGRLLQGDTALSKEEQEEVMEVLSALTSSEVDLNDQDAAYVWPLIIRGIITGATSFGVQKLLNKVG</sequence>
<dbReference type="EMBL" id="GBBM01006886">
    <property type="protein sequence ID" value="JAC28532.1"/>
    <property type="molecule type" value="mRNA"/>
</dbReference>
<keyword evidence="1" id="KW-0812">Transmembrane</keyword>
<accession>A0A023G461</accession>
<proteinExistence type="evidence at transcript level"/>
<feature type="non-terminal residue" evidence="2">
    <location>
        <position position="1"/>
    </location>
</feature>
<feature type="transmembrane region" description="Helical" evidence="1">
    <location>
        <begin position="20"/>
        <end position="41"/>
    </location>
</feature>
<reference evidence="2" key="1">
    <citation type="submission" date="2014-03" db="EMBL/GenBank/DDBJ databases">
        <title>The sialotranscriptome of Amblyomma triste, Amblyomma parvum and Amblyomma cajennense ticks, uncovered by 454-based RNA-seq.</title>
        <authorList>
            <person name="Garcia G.R."/>
            <person name="Gardinassi L.G."/>
            <person name="Ribeiro J.M."/>
            <person name="Anatriello E."/>
            <person name="Ferreira B.R."/>
            <person name="Moreira H.N."/>
            <person name="Mafra C."/>
            <person name="Olegario M.M."/>
            <person name="Szabo P.J."/>
            <person name="Miranda-Santos I.K."/>
            <person name="Maruyama S.R."/>
        </authorList>
    </citation>
    <scope>NUCLEOTIDE SEQUENCE</scope>
    <source>
        <strain evidence="2">Mato Grasso do Sul</strain>
        <tissue evidence="2">Salivary glands</tissue>
    </source>
</reference>